<evidence type="ECO:0000313" key="1">
    <source>
        <dbReference type="EMBL" id="KAJ8636713.1"/>
    </source>
</evidence>
<keyword evidence="2" id="KW-1185">Reference proteome</keyword>
<comment type="caution">
    <text evidence="1">The sequence shown here is derived from an EMBL/GenBank/DDBJ whole genome shotgun (WGS) entry which is preliminary data.</text>
</comment>
<sequence>MGCLDLEKYTITEMVGYLHTGLGVTLASSSRKAAALSGAVDLLRETRTGLIFFVDFSAEEMDQETVKFDLDELLESDCFTCSAIKDKENNFHRKQDGFLLDLESRVDLIMLEKCLAQYVRNNDSAQLISLSHKIRKKVSEKANVEGNEASSLEESVFQSIASRLLHLACKLDCVDCAAALLNGDCTLMANISDLDENGRTPLHNAAREHSTRCIELLLQKAARTDFRSNDNDSLIPLEVALSSKRLQVDWTPNQTVERLLYLLSERDLSAVRLLMVKTKELPKVLYTIAMEGKVAALAVLLMVDADRVNAPMVLPRGTTLRSRVVETTVYDCVVREAMALGRIEVGQVGLNSCRANPDSSVNRSGERKAMLCAMELLQFFGAVSQGSCTDKRMVSPLISACEAGDEAVVELLLKTKIDVNETDGDGSSALHSCLRASPYSNDLRFRLAWLLLRHGARVSQKNKLGLTPVHVAAGNGNFQALQILLLCDPNCVNVASETEETPLFFAVKSNSMECVELLLSFGANTQSLNLRKERPIDLTKSQDMRFILSPTNLSFWNRVIPIQETGFHCLNHDRSDADVCEGVLDPKQISFESRISTSPKTDLCRYYGSPSGCARGAKCFFTHGEAELRKTKSGSVELKKGLPSPPISRNLSKHTTHVSDDLSKKIFIGGLSPSVDSADLKDYFEEEFGAVEDAVVIGSQAGDYMQSRGFGFVTFKSEESVNAAVQAHYVNISGKKVEIKGAIPKDVLHEFQKASRQHKHEHQQLLNPFAKEAKDEGRQEPMSWAERLIASGPRTTSPDIRLGHTTRNTPLWLETFKRWLPSFLIDVSKRLGEGECYPLSSLKGDFRATCGLELDHTSLGYLKLSDFMRSFSGICRMKIVPVGNGPATHMILLPSPPQSNKQPHAETQTPAEESKHQPLYDDLSEPFTNPWGRYQVNNENEVGFLAKLISLSFSNLECDGLANAGGLGHQGDPEAFSSFSVDPKFLSFLQPGYSFLRPWNTPPEQADGLEQRGPQKSYADDKRVPFSFFTHQFDYWKNFGANNICVLCTKRKALWAVMPCKHKLLCTILNRALVSLICVVKTPQVRKLPGTGVPAFRGKKLSIPPADEGASIWEMVEVFCSDYSSEQGKVKHVQGLPCSN</sequence>
<protein>
    <submittedName>
        <fullName evidence="1">Uncharacterized protein</fullName>
    </submittedName>
</protein>
<name>A0ACC2LTP6_PERAE</name>
<reference evidence="1 2" key="1">
    <citation type="journal article" date="2022" name="Hortic Res">
        <title>A haplotype resolved chromosomal level avocado genome allows analysis of novel avocado genes.</title>
        <authorList>
            <person name="Nath O."/>
            <person name="Fletcher S.J."/>
            <person name="Hayward A."/>
            <person name="Shaw L.M."/>
            <person name="Masouleh A.K."/>
            <person name="Furtado A."/>
            <person name="Henry R.J."/>
            <person name="Mitter N."/>
        </authorList>
    </citation>
    <scope>NUCLEOTIDE SEQUENCE [LARGE SCALE GENOMIC DNA]</scope>
    <source>
        <strain evidence="2">cv. Hass</strain>
    </source>
</reference>
<dbReference type="Proteomes" id="UP001234297">
    <property type="component" value="Chromosome 3"/>
</dbReference>
<dbReference type="EMBL" id="CM056811">
    <property type="protein sequence ID" value="KAJ8636713.1"/>
    <property type="molecule type" value="Genomic_DNA"/>
</dbReference>
<evidence type="ECO:0000313" key="2">
    <source>
        <dbReference type="Proteomes" id="UP001234297"/>
    </source>
</evidence>
<proteinExistence type="predicted"/>
<organism evidence="1 2">
    <name type="scientific">Persea americana</name>
    <name type="common">Avocado</name>
    <dbReference type="NCBI Taxonomy" id="3435"/>
    <lineage>
        <taxon>Eukaryota</taxon>
        <taxon>Viridiplantae</taxon>
        <taxon>Streptophyta</taxon>
        <taxon>Embryophyta</taxon>
        <taxon>Tracheophyta</taxon>
        <taxon>Spermatophyta</taxon>
        <taxon>Magnoliopsida</taxon>
        <taxon>Magnoliidae</taxon>
        <taxon>Laurales</taxon>
        <taxon>Lauraceae</taxon>
        <taxon>Persea</taxon>
    </lineage>
</organism>
<gene>
    <name evidence="1" type="ORF">MRB53_010980</name>
</gene>
<accession>A0ACC2LTP6</accession>